<organism evidence="1 2">
    <name type="scientific">Araneus ventricosus</name>
    <name type="common">Orbweaver spider</name>
    <name type="synonym">Epeira ventricosa</name>
    <dbReference type="NCBI Taxonomy" id="182803"/>
    <lineage>
        <taxon>Eukaryota</taxon>
        <taxon>Metazoa</taxon>
        <taxon>Ecdysozoa</taxon>
        <taxon>Arthropoda</taxon>
        <taxon>Chelicerata</taxon>
        <taxon>Arachnida</taxon>
        <taxon>Araneae</taxon>
        <taxon>Araneomorphae</taxon>
        <taxon>Entelegynae</taxon>
        <taxon>Araneoidea</taxon>
        <taxon>Araneidae</taxon>
        <taxon>Araneus</taxon>
    </lineage>
</organism>
<sequence length="89" mass="10503">MIRLRLEILPIWMGLRHQVEYCFNSFNPEAFSLLAPFKTRPFWKRYGMGGLSPAWVVILTDLEERLAETGPFRKDTTFHWALPTFNPEC</sequence>
<proteinExistence type="predicted"/>
<name>A0A4Y2NXS1_ARAVE</name>
<protein>
    <submittedName>
        <fullName evidence="1">Uncharacterized protein</fullName>
    </submittedName>
</protein>
<evidence type="ECO:0000313" key="1">
    <source>
        <dbReference type="EMBL" id="GBN43582.1"/>
    </source>
</evidence>
<comment type="caution">
    <text evidence="1">The sequence shown here is derived from an EMBL/GenBank/DDBJ whole genome shotgun (WGS) entry which is preliminary data.</text>
</comment>
<keyword evidence="2" id="KW-1185">Reference proteome</keyword>
<gene>
    <name evidence="1" type="ORF">AVEN_230120_1</name>
</gene>
<dbReference type="Proteomes" id="UP000499080">
    <property type="component" value="Unassembled WGS sequence"/>
</dbReference>
<accession>A0A4Y2NXS1</accession>
<evidence type="ECO:0000313" key="2">
    <source>
        <dbReference type="Proteomes" id="UP000499080"/>
    </source>
</evidence>
<dbReference type="EMBL" id="BGPR01009987">
    <property type="protein sequence ID" value="GBN43582.1"/>
    <property type="molecule type" value="Genomic_DNA"/>
</dbReference>
<dbReference type="AlphaFoldDB" id="A0A4Y2NXS1"/>
<reference evidence="1 2" key="1">
    <citation type="journal article" date="2019" name="Sci. Rep.">
        <title>Orb-weaving spider Araneus ventricosus genome elucidates the spidroin gene catalogue.</title>
        <authorList>
            <person name="Kono N."/>
            <person name="Nakamura H."/>
            <person name="Ohtoshi R."/>
            <person name="Moran D.A.P."/>
            <person name="Shinohara A."/>
            <person name="Yoshida Y."/>
            <person name="Fujiwara M."/>
            <person name="Mori M."/>
            <person name="Tomita M."/>
            <person name="Arakawa K."/>
        </authorList>
    </citation>
    <scope>NUCLEOTIDE SEQUENCE [LARGE SCALE GENOMIC DNA]</scope>
</reference>